<dbReference type="PROSITE" id="PS50977">
    <property type="entry name" value="HTH_TETR_2"/>
    <property type="match status" value="1"/>
</dbReference>
<evidence type="ECO:0000256" key="2">
    <source>
        <dbReference type="PROSITE-ProRule" id="PRU00335"/>
    </source>
</evidence>
<feature type="domain" description="HTH tetR-type" evidence="3">
    <location>
        <begin position="1"/>
        <end position="59"/>
    </location>
</feature>
<reference evidence="4 5" key="1">
    <citation type="submission" date="2017-07" db="EMBL/GenBank/DDBJ databases">
        <title>Leptospira spp. isolated from tropical soils.</title>
        <authorList>
            <person name="Thibeaux R."/>
            <person name="Iraola G."/>
            <person name="Ferres I."/>
            <person name="Bierque E."/>
            <person name="Girault D."/>
            <person name="Soupe-Gilbert M.-E."/>
            <person name="Picardeau M."/>
            <person name="Goarant C."/>
        </authorList>
    </citation>
    <scope>NUCLEOTIDE SEQUENCE [LARGE SCALE GENOMIC DNA]</scope>
    <source>
        <strain evidence="4 5">FH2-B-A1</strain>
    </source>
</reference>
<evidence type="ECO:0000313" key="5">
    <source>
        <dbReference type="Proteomes" id="UP000232145"/>
    </source>
</evidence>
<dbReference type="InterPro" id="IPR009057">
    <property type="entry name" value="Homeodomain-like_sf"/>
</dbReference>
<dbReference type="SUPFAM" id="SSF46689">
    <property type="entry name" value="Homeodomain-like"/>
    <property type="match status" value="1"/>
</dbReference>
<keyword evidence="1 2" id="KW-0238">DNA-binding</keyword>
<gene>
    <name evidence="4" type="ORF">CH364_18255</name>
</gene>
<dbReference type="EMBL" id="NPDX01000008">
    <property type="protein sequence ID" value="PJZ83017.1"/>
    <property type="molecule type" value="Genomic_DNA"/>
</dbReference>
<proteinExistence type="predicted"/>
<organism evidence="4 5">
    <name type="scientific">Leptospira harrisiae</name>
    <dbReference type="NCBI Taxonomy" id="2023189"/>
    <lineage>
        <taxon>Bacteria</taxon>
        <taxon>Pseudomonadati</taxon>
        <taxon>Spirochaetota</taxon>
        <taxon>Spirochaetia</taxon>
        <taxon>Leptospirales</taxon>
        <taxon>Leptospiraceae</taxon>
        <taxon>Leptospira</taxon>
    </lineage>
</organism>
<feature type="DNA-binding region" description="H-T-H motif" evidence="2">
    <location>
        <begin position="22"/>
        <end position="41"/>
    </location>
</feature>
<sequence length="175" mass="20633">MKQKIIKAALKICEKEGYESFSMRKLATNLGFDPMAIYYYFENKEALTHAMVEHIFSRFQKEMILAYKPSKRNLQKILQEYWILFLDYPGMSLYLIKYSYNNFNSVVEFNKSLQFLIQQVYPTAKTEMVLNILIDFIHGNALAFSFIPKGKKKIESIRSNQKEFQSSLSYLLNSI</sequence>
<dbReference type="OrthoDB" id="329481at2"/>
<dbReference type="PRINTS" id="PR00455">
    <property type="entry name" value="HTHTETR"/>
</dbReference>
<dbReference type="Pfam" id="PF00440">
    <property type="entry name" value="TetR_N"/>
    <property type="match status" value="1"/>
</dbReference>
<dbReference type="InterPro" id="IPR001647">
    <property type="entry name" value="HTH_TetR"/>
</dbReference>
<dbReference type="PANTHER" id="PTHR43479:SF11">
    <property type="entry name" value="ACREF_ENVCD OPERON REPRESSOR-RELATED"/>
    <property type="match status" value="1"/>
</dbReference>
<accession>A0A2N0AFE1</accession>
<evidence type="ECO:0000256" key="1">
    <source>
        <dbReference type="ARBA" id="ARBA00023125"/>
    </source>
</evidence>
<protein>
    <submittedName>
        <fullName evidence="4">TetR family transcriptional regulator</fullName>
    </submittedName>
</protein>
<dbReference type="Gene3D" id="1.10.357.10">
    <property type="entry name" value="Tetracycline Repressor, domain 2"/>
    <property type="match status" value="1"/>
</dbReference>
<dbReference type="Proteomes" id="UP000232145">
    <property type="component" value="Unassembled WGS sequence"/>
</dbReference>
<comment type="caution">
    <text evidence="4">The sequence shown here is derived from an EMBL/GenBank/DDBJ whole genome shotgun (WGS) entry which is preliminary data.</text>
</comment>
<name>A0A2N0AFE1_9LEPT</name>
<dbReference type="InterPro" id="IPR050624">
    <property type="entry name" value="HTH-type_Tx_Regulator"/>
</dbReference>
<dbReference type="AlphaFoldDB" id="A0A2N0AFE1"/>
<evidence type="ECO:0000259" key="3">
    <source>
        <dbReference type="PROSITE" id="PS50977"/>
    </source>
</evidence>
<dbReference type="PANTHER" id="PTHR43479">
    <property type="entry name" value="ACREF/ENVCD OPERON REPRESSOR-RELATED"/>
    <property type="match status" value="1"/>
</dbReference>
<dbReference type="RefSeq" id="WP_100745085.1">
    <property type="nucleotide sequence ID" value="NZ_NPDW01000004.1"/>
</dbReference>
<evidence type="ECO:0000313" key="4">
    <source>
        <dbReference type="EMBL" id="PJZ83017.1"/>
    </source>
</evidence>
<keyword evidence="5" id="KW-1185">Reference proteome</keyword>
<dbReference type="GO" id="GO:0003677">
    <property type="term" value="F:DNA binding"/>
    <property type="evidence" value="ECO:0007669"/>
    <property type="project" value="UniProtKB-UniRule"/>
</dbReference>